<accession>A0A0R1QJU6</accession>
<dbReference type="PROSITE" id="PS51186">
    <property type="entry name" value="GNAT"/>
    <property type="match status" value="1"/>
</dbReference>
<protein>
    <recommendedName>
        <fullName evidence="3">N-acetyltransferase domain-containing protein</fullName>
    </recommendedName>
</protein>
<proteinExistence type="predicted"/>
<evidence type="ECO:0000256" key="1">
    <source>
        <dbReference type="ARBA" id="ARBA00022679"/>
    </source>
</evidence>
<keyword evidence="2" id="KW-0012">Acyltransferase</keyword>
<organism evidence="4 5">
    <name type="scientific">Companilactobacillus mindensis DSM 14500</name>
    <dbReference type="NCBI Taxonomy" id="1423770"/>
    <lineage>
        <taxon>Bacteria</taxon>
        <taxon>Bacillati</taxon>
        <taxon>Bacillota</taxon>
        <taxon>Bacilli</taxon>
        <taxon>Lactobacillales</taxon>
        <taxon>Lactobacillaceae</taxon>
        <taxon>Companilactobacillus</taxon>
    </lineage>
</organism>
<dbReference type="Gene3D" id="3.40.630.30">
    <property type="match status" value="1"/>
</dbReference>
<evidence type="ECO:0000259" key="3">
    <source>
        <dbReference type="PROSITE" id="PS51186"/>
    </source>
</evidence>
<dbReference type="PANTHER" id="PTHR43626">
    <property type="entry name" value="ACYL-COA N-ACYLTRANSFERASE"/>
    <property type="match status" value="1"/>
</dbReference>
<feature type="domain" description="N-acetyltransferase" evidence="3">
    <location>
        <begin position="4"/>
        <end position="140"/>
    </location>
</feature>
<dbReference type="GO" id="GO:0005737">
    <property type="term" value="C:cytoplasm"/>
    <property type="evidence" value="ECO:0007669"/>
    <property type="project" value="TreeGrafter"/>
</dbReference>
<dbReference type="PATRIC" id="fig|1423770.3.peg.2084"/>
<evidence type="ECO:0000313" key="4">
    <source>
        <dbReference type="EMBL" id="KRL44718.1"/>
    </source>
</evidence>
<dbReference type="InterPro" id="IPR000182">
    <property type="entry name" value="GNAT_dom"/>
</dbReference>
<dbReference type="InterPro" id="IPR045039">
    <property type="entry name" value="NSI-like"/>
</dbReference>
<dbReference type="RefSeq" id="WP_057887660.1">
    <property type="nucleotide sequence ID" value="NZ_AZEZ01000034.1"/>
</dbReference>
<dbReference type="CDD" id="cd04301">
    <property type="entry name" value="NAT_SF"/>
    <property type="match status" value="1"/>
</dbReference>
<dbReference type="STRING" id="1423770.FD29_GL002030"/>
<dbReference type="PANTHER" id="PTHR43626:SF4">
    <property type="entry name" value="GCN5-RELATED N-ACETYLTRANSFERASE 2, CHLOROPLASTIC"/>
    <property type="match status" value="1"/>
</dbReference>
<dbReference type="EMBL" id="AZEZ01000034">
    <property type="protein sequence ID" value="KRL44718.1"/>
    <property type="molecule type" value="Genomic_DNA"/>
</dbReference>
<dbReference type="OrthoDB" id="9775804at2"/>
<keyword evidence="5" id="KW-1185">Reference proteome</keyword>
<comment type="caution">
    <text evidence="4">The sequence shown here is derived from an EMBL/GenBank/DDBJ whole genome shotgun (WGS) entry which is preliminary data.</text>
</comment>
<dbReference type="Proteomes" id="UP000050872">
    <property type="component" value="Unassembled WGS sequence"/>
</dbReference>
<evidence type="ECO:0000256" key="2">
    <source>
        <dbReference type="ARBA" id="ARBA00023315"/>
    </source>
</evidence>
<keyword evidence="1" id="KW-0808">Transferase</keyword>
<evidence type="ECO:0000313" key="5">
    <source>
        <dbReference type="Proteomes" id="UP000050872"/>
    </source>
</evidence>
<dbReference type="SUPFAM" id="SSF55729">
    <property type="entry name" value="Acyl-CoA N-acyltransferases (Nat)"/>
    <property type="match status" value="1"/>
</dbReference>
<gene>
    <name evidence="4" type="ORF">FD29_GL002030</name>
</gene>
<reference evidence="4 5" key="1">
    <citation type="journal article" date="2015" name="Genome Announc.">
        <title>Expanding the biotechnology potential of lactobacilli through comparative genomics of 213 strains and associated genera.</title>
        <authorList>
            <person name="Sun Z."/>
            <person name="Harris H.M."/>
            <person name="McCann A."/>
            <person name="Guo C."/>
            <person name="Argimon S."/>
            <person name="Zhang W."/>
            <person name="Yang X."/>
            <person name="Jeffery I.B."/>
            <person name="Cooney J.C."/>
            <person name="Kagawa T.F."/>
            <person name="Liu W."/>
            <person name="Song Y."/>
            <person name="Salvetti E."/>
            <person name="Wrobel A."/>
            <person name="Rasinkangas P."/>
            <person name="Parkhill J."/>
            <person name="Rea M.C."/>
            <person name="O'Sullivan O."/>
            <person name="Ritari J."/>
            <person name="Douillard F.P."/>
            <person name="Paul Ross R."/>
            <person name="Yang R."/>
            <person name="Briner A.E."/>
            <person name="Felis G.E."/>
            <person name="de Vos W.M."/>
            <person name="Barrangou R."/>
            <person name="Klaenhammer T.R."/>
            <person name="Caufield P.W."/>
            <person name="Cui Y."/>
            <person name="Zhang H."/>
            <person name="O'Toole P.W."/>
        </authorList>
    </citation>
    <scope>NUCLEOTIDE SEQUENCE [LARGE SCALE GENOMIC DNA]</scope>
    <source>
        <strain evidence="4 5">DSM 14500</strain>
    </source>
</reference>
<dbReference type="AlphaFoldDB" id="A0A0R1QJU6"/>
<dbReference type="InterPro" id="IPR016181">
    <property type="entry name" value="Acyl_CoA_acyltransferase"/>
</dbReference>
<name>A0A0R1QJU6_9LACO</name>
<dbReference type="Pfam" id="PF00583">
    <property type="entry name" value="Acetyltransf_1"/>
    <property type="match status" value="1"/>
</dbReference>
<dbReference type="GO" id="GO:0008080">
    <property type="term" value="F:N-acetyltransferase activity"/>
    <property type="evidence" value="ECO:0007669"/>
    <property type="project" value="InterPro"/>
</dbReference>
<sequence length="140" mass="16036">MIDYTFEKTTDITAQQILGLYQSVGWSAYTQQPQTTLKALDNSTVLWAVADQKLIGLCRGITDGETILYIQDILVDPNFQGQHVGTKLVKKFLNHFQNIGQTVLITDPEDKTLEFYQSLNFLEITPQKYGRAFVLERRFN</sequence>